<dbReference type="OrthoDB" id="406838at2759"/>
<dbReference type="AlphaFoldDB" id="A0A177B8U0"/>
<comment type="caution">
    <text evidence="2">The sequence shown here is derived from an EMBL/GenBank/DDBJ whole genome shotgun (WGS) entry which is preliminary data.</text>
</comment>
<accession>A0A177B8U0</accession>
<dbReference type="Gene3D" id="2.110.10.10">
    <property type="entry name" value="Hemopexin-like domain"/>
    <property type="match status" value="1"/>
</dbReference>
<reference evidence="2 3" key="1">
    <citation type="submission" date="2016-04" db="EMBL/GenBank/DDBJ databases">
        <title>The genome of Intoshia linei affirms orthonectids as highly simplified spiralians.</title>
        <authorList>
            <person name="Mikhailov K.V."/>
            <person name="Slusarev G.S."/>
            <person name="Nikitin M.A."/>
            <person name="Logacheva M.D."/>
            <person name="Penin A."/>
            <person name="Aleoshin V."/>
            <person name="Panchin Y.V."/>
        </authorList>
    </citation>
    <scope>NUCLEOTIDE SEQUENCE [LARGE SCALE GENOMIC DNA]</scope>
    <source>
        <strain evidence="2">Intl2013</strain>
        <tissue evidence="2">Whole animal</tissue>
    </source>
</reference>
<dbReference type="SUPFAM" id="SSF50923">
    <property type="entry name" value="Hemopexin-like domain"/>
    <property type="match status" value="1"/>
</dbReference>
<evidence type="ECO:0000256" key="1">
    <source>
        <dbReference type="SAM" id="MobiDB-lite"/>
    </source>
</evidence>
<feature type="compositionally biased region" description="Low complexity" evidence="1">
    <location>
        <begin position="40"/>
        <end position="49"/>
    </location>
</feature>
<name>A0A177B8U0_9BILA</name>
<dbReference type="InterPro" id="IPR036375">
    <property type="entry name" value="Hemopexin-like_dom_sf"/>
</dbReference>
<keyword evidence="3" id="KW-1185">Reference proteome</keyword>
<protein>
    <submittedName>
        <fullName evidence="2">Uncharacterized protein</fullName>
    </submittedName>
</protein>
<feature type="region of interest" description="Disordered" evidence="1">
    <location>
        <begin position="40"/>
        <end position="63"/>
    </location>
</feature>
<evidence type="ECO:0000313" key="2">
    <source>
        <dbReference type="EMBL" id="OAF70719.1"/>
    </source>
</evidence>
<sequence length="857" mass="98643">MSIVDLKNGNFEDKADPIPEKVIENTTTDSIDSNHIENESVSLESSVENTGYKSSENEFNSSSSSKMFKTTRWFRCGSKESADVYKNIMDGFKTSSLMSKLSCRNSESICNSNGGIEDKLLHYNKPGNLNGELDGKIVIYQDGSQVIGSETDYANYAKGAVGSHKKIVNREKNEDEFVRHYKCKLSNTHRKIFMKLFLQIPLGHRPIGINFTSKSNQPVVLAPSHTILVFYVSINGQDVVEEYCDGSQVQIKKQIHRVKRNDSDFRKSQISLNAESYQGVKNSYSTSLNKISRQFSTTGSECINPFQNLSCILFCRNGAIKNSFLTFYCANIENNFHYIHVPIVASVNDILPSPLESINLAFSRKLIPIIMNCQFGKVRVDIKVRLAYNLHSFNYVYINQQGKLLSLFRMGTLKLSQIQRLPNLNASVINDIHLHNDLSKAKKYSICFDDLSFSVSFSFYIKKSTKSYLLHLFDIKCIREMYTAQDVSSMRDKTISLADEFFTKKYNLKVKPTSVIFTSNKFLKVSRNALNGVKEQFNYIDFIGLWINRKQPLNPLAYGSMIGGSIRMFAQGGTTWEIAPFDHSTRSQSPLILIKNKYIYRMLSNTDTTNKFHRIQFFENVCLGKDKNISTVVIYENDYLIFTNKYLWQLPILKENVNVTNDFTKFKKIRLDLFWKNLPTDNIDAVVSIDKYQMILFSGQKYWMYKDNRLLPKFFLNGFEYYYDTKISNVSKIDAIGWLPRESMGSKDYVLYAIAGGYVWIVHSTELKVAIFPPLSFNYITSFLQTHTIKNRIEAIIEDYIDKAFYVLINSTYYKLDIMQSNMNITKKMPSTLQKYCQYAIIKNEEKNSAHLLSHRL</sequence>
<evidence type="ECO:0000313" key="3">
    <source>
        <dbReference type="Proteomes" id="UP000078046"/>
    </source>
</evidence>
<organism evidence="2 3">
    <name type="scientific">Intoshia linei</name>
    <dbReference type="NCBI Taxonomy" id="1819745"/>
    <lineage>
        <taxon>Eukaryota</taxon>
        <taxon>Metazoa</taxon>
        <taxon>Spiralia</taxon>
        <taxon>Lophotrochozoa</taxon>
        <taxon>Mesozoa</taxon>
        <taxon>Orthonectida</taxon>
        <taxon>Rhopaluridae</taxon>
        <taxon>Intoshia</taxon>
    </lineage>
</organism>
<dbReference type="EMBL" id="LWCA01000118">
    <property type="protein sequence ID" value="OAF70719.1"/>
    <property type="molecule type" value="Genomic_DNA"/>
</dbReference>
<dbReference type="Proteomes" id="UP000078046">
    <property type="component" value="Unassembled WGS sequence"/>
</dbReference>
<gene>
    <name evidence="2" type="ORF">A3Q56_01525</name>
</gene>
<proteinExistence type="predicted"/>